<dbReference type="GO" id="GO:0016614">
    <property type="term" value="F:oxidoreductase activity, acting on CH-OH group of donors"/>
    <property type="evidence" value="ECO:0007669"/>
    <property type="project" value="InterPro"/>
</dbReference>
<evidence type="ECO:0000256" key="9">
    <source>
        <dbReference type="ARBA" id="ARBA00023002"/>
    </source>
</evidence>
<dbReference type="GO" id="GO:0016020">
    <property type="term" value="C:membrane"/>
    <property type="evidence" value="ECO:0007669"/>
    <property type="project" value="InterPro"/>
</dbReference>
<dbReference type="InterPro" id="IPR002372">
    <property type="entry name" value="PQQ_rpt_dom"/>
</dbReference>
<evidence type="ECO:0000256" key="10">
    <source>
        <dbReference type="ARBA" id="ARBA00023004"/>
    </source>
</evidence>
<dbReference type="GO" id="GO:0030288">
    <property type="term" value="C:outer membrane-bounded periplasmic space"/>
    <property type="evidence" value="ECO:0007669"/>
    <property type="project" value="InterPro"/>
</dbReference>
<dbReference type="InterPro" id="IPR009056">
    <property type="entry name" value="Cyt_c-like_dom"/>
</dbReference>
<evidence type="ECO:0000256" key="3">
    <source>
        <dbReference type="ARBA" id="ARBA00008156"/>
    </source>
</evidence>
<evidence type="ECO:0000256" key="1">
    <source>
        <dbReference type="ARBA" id="ARBA00001913"/>
    </source>
</evidence>
<proteinExistence type="inferred from homology"/>
<evidence type="ECO:0000256" key="12">
    <source>
        <dbReference type="PROSITE-ProRule" id="PRU00433"/>
    </source>
</evidence>
<dbReference type="InterPro" id="IPR018391">
    <property type="entry name" value="PQQ_b-propeller_rpt"/>
</dbReference>
<reference evidence="14 15" key="1">
    <citation type="submission" date="2015-07" db="EMBL/GenBank/DDBJ databases">
        <title>The draft genome sequence of Leadbetterella sp. JN14-9.</title>
        <authorList>
            <person name="Liu Y."/>
            <person name="Du J."/>
            <person name="Shao Z."/>
        </authorList>
    </citation>
    <scope>NUCLEOTIDE SEQUENCE [LARGE SCALE GENOMIC DNA]</scope>
    <source>
        <strain evidence="14 15">JN14-9</strain>
    </source>
</reference>
<dbReference type="NCBIfam" id="TIGR03075">
    <property type="entry name" value="PQQ_enz_alc_DH"/>
    <property type="match status" value="1"/>
</dbReference>
<dbReference type="PROSITE" id="PS51257">
    <property type="entry name" value="PROKAR_LIPOPROTEIN"/>
    <property type="match status" value="1"/>
</dbReference>
<comment type="cofactor">
    <cofactor evidence="2">
        <name>pyrroloquinoline quinone</name>
        <dbReference type="ChEBI" id="CHEBI:58442"/>
    </cofactor>
</comment>
<keyword evidence="7" id="KW-0106">Calcium</keyword>
<evidence type="ECO:0000313" key="14">
    <source>
        <dbReference type="EMBL" id="KPM48805.1"/>
    </source>
</evidence>
<keyword evidence="8" id="KW-0634">PQQ</keyword>
<dbReference type="RefSeq" id="WP_055147177.1">
    <property type="nucleotide sequence ID" value="NZ_JXSZ01000006.1"/>
</dbReference>
<dbReference type="GO" id="GO:0020037">
    <property type="term" value="F:heme binding"/>
    <property type="evidence" value="ECO:0007669"/>
    <property type="project" value="InterPro"/>
</dbReference>
<dbReference type="PANTHER" id="PTHR32303">
    <property type="entry name" value="QUINOPROTEIN ALCOHOL DEHYDROGENASE (CYTOCHROME C)"/>
    <property type="match status" value="1"/>
</dbReference>
<dbReference type="SUPFAM" id="SSF46626">
    <property type="entry name" value="Cytochrome c"/>
    <property type="match status" value="1"/>
</dbReference>
<evidence type="ECO:0000313" key="15">
    <source>
        <dbReference type="Proteomes" id="UP000050454"/>
    </source>
</evidence>
<dbReference type="GO" id="GO:0005509">
    <property type="term" value="F:calcium ion binding"/>
    <property type="evidence" value="ECO:0007669"/>
    <property type="project" value="InterPro"/>
</dbReference>
<dbReference type="PROSITE" id="PS51007">
    <property type="entry name" value="CYTC"/>
    <property type="match status" value="1"/>
</dbReference>
<gene>
    <name evidence="14" type="ORF">AFM12_09525</name>
</gene>
<keyword evidence="15" id="KW-1185">Reference proteome</keyword>
<dbReference type="Pfam" id="PF01011">
    <property type="entry name" value="PQQ"/>
    <property type="match status" value="2"/>
</dbReference>
<dbReference type="PROSITE" id="PS00364">
    <property type="entry name" value="BACTERIAL_PQQ_2"/>
    <property type="match status" value="1"/>
</dbReference>
<dbReference type="InterPro" id="IPR036909">
    <property type="entry name" value="Cyt_c-like_dom_sf"/>
</dbReference>
<comment type="similarity">
    <text evidence="3">Belongs to the bacterial PQQ dehydrogenase family.</text>
</comment>
<name>A0A0P7BDK2_9BACT</name>
<evidence type="ECO:0000256" key="8">
    <source>
        <dbReference type="ARBA" id="ARBA00022891"/>
    </source>
</evidence>
<dbReference type="STRING" id="1605367.AFM12_09525"/>
<keyword evidence="5 12" id="KW-0479">Metal-binding</keyword>
<evidence type="ECO:0000256" key="4">
    <source>
        <dbReference type="ARBA" id="ARBA00022617"/>
    </source>
</evidence>
<dbReference type="OrthoDB" id="7012117at2"/>
<dbReference type="Proteomes" id="UP000050454">
    <property type="component" value="Unassembled WGS sequence"/>
</dbReference>
<dbReference type="PATRIC" id="fig|1605367.3.peg.3291"/>
<evidence type="ECO:0000259" key="13">
    <source>
        <dbReference type="PROSITE" id="PS51007"/>
    </source>
</evidence>
<keyword evidence="9" id="KW-0560">Oxidoreductase</keyword>
<dbReference type="SMART" id="SM00564">
    <property type="entry name" value="PQQ"/>
    <property type="match status" value="5"/>
</dbReference>
<keyword evidence="11" id="KW-1015">Disulfide bond</keyword>
<dbReference type="EMBL" id="LGTQ01000006">
    <property type="protein sequence ID" value="KPM48805.1"/>
    <property type="molecule type" value="Genomic_DNA"/>
</dbReference>
<keyword evidence="10 12" id="KW-0408">Iron</keyword>
<organism evidence="14 15">
    <name type="scientific">Jiulongibacter sediminis</name>
    <dbReference type="NCBI Taxonomy" id="1605367"/>
    <lineage>
        <taxon>Bacteria</taxon>
        <taxon>Pseudomonadati</taxon>
        <taxon>Bacteroidota</taxon>
        <taxon>Cytophagia</taxon>
        <taxon>Cytophagales</taxon>
        <taxon>Leadbetterellaceae</taxon>
        <taxon>Jiulongibacter</taxon>
    </lineage>
</organism>
<evidence type="ECO:0000256" key="2">
    <source>
        <dbReference type="ARBA" id="ARBA00001931"/>
    </source>
</evidence>
<dbReference type="Pfam" id="PF13442">
    <property type="entry name" value="Cytochrome_CBB3"/>
    <property type="match status" value="1"/>
</dbReference>
<evidence type="ECO:0000256" key="6">
    <source>
        <dbReference type="ARBA" id="ARBA00022729"/>
    </source>
</evidence>
<dbReference type="InterPro" id="IPR017512">
    <property type="entry name" value="PQQ_MeOH/EtOH_DH"/>
</dbReference>
<evidence type="ECO:0000256" key="7">
    <source>
        <dbReference type="ARBA" id="ARBA00022837"/>
    </source>
</evidence>
<dbReference type="InterPro" id="IPR011047">
    <property type="entry name" value="Quinoprotein_ADH-like_sf"/>
</dbReference>
<comment type="caution">
    <text evidence="14">The sequence shown here is derived from an EMBL/GenBank/DDBJ whole genome shotgun (WGS) entry which is preliminary data.</text>
</comment>
<comment type="cofactor">
    <cofactor evidence="1">
        <name>Ca(2+)</name>
        <dbReference type="ChEBI" id="CHEBI:29108"/>
    </cofactor>
</comment>
<keyword evidence="6" id="KW-0732">Signal</keyword>
<keyword evidence="4 12" id="KW-0349">Heme</keyword>
<dbReference type="SUPFAM" id="SSF50998">
    <property type="entry name" value="Quinoprotein alcohol dehydrogenase-like"/>
    <property type="match status" value="1"/>
</dbReference>
<evidence type="ECO:0000256" key="5">
    <source>
        <dbReference type="ARBA" id="ARBA00022723"/>
    </source>
</evidence>
<feature type="domain" description="Cytochrome c" evidence="13">
    <location>
        <begin position="608"/>
        <end position="686"/>
    </location>
</feature>
<accession>A0A0P7BDK2</accession>
<dbReference type="GO" id="GO:0009055">
    <property type="term" value="F:electron transfer activity"/>
    <property type="evidence" value="ECO:0007669"/>
    <property type="project" value="InterPro"/>
</dbReference>
<dbReference type="AlphaFoldDB" id="A0A0P7BDK2"/>
<dbReference type="Gene3D" id="2.140.10.10">
    <property type="entry name" value="Quinoprotein alcohol dehydrogenase-like superfamily"/>
    <property type="match status" value="1"/>
</dbReference>
<evidence type="ECO:0000256" key="11">
    <source>
        <dbReference type="ARBA" id="ARBA00023157"/>
    </source>
</evidence>
<sequence>MNFGIKALAFAFLCGAGLFSCDTSQNLSVDDAALRAANGSDGNWLTHGLDYAETRYSPLSQISAENINELGLAWDLDLGTKRGIETTPLVVNGVMYLTGPWSKVFAVNAKDGSLIWEYDPQVSGSYGERGCCDVVNRGVAFYEGAVFVGAFDGRLISLNAETGKPNWEVMTVDTDKPYTITGAPRVVKGKVIIGNGGAEFGVRGYFTAYDAKTGEQAWRFYTVPGNPSDGFENETMEMAAKTWTGEWWKYGGGGTVWDNMAYDPDLNLLYVGTGNGSPWDRNQRSPEGGDNLFLSSILAINPDNGELQWYYQTTPGDSWDFTATQHMILADLEIEGQPRKVLMQAPKNGFFYVLDRTNGELISAEKFTYVNWAKSIDPETSRPIEEEWARYKDVNALIAPNYDGGHNWQPMTFDKKRNLVFLPARETASVYGQDKSWIYNERGFGTGIGWNLSTGEDPSKPTIKDDKFDKLKGVLIAWDPIKQEARWKIEQETPWSGGMLSTAGDLVFIGTPDGFLKALNPENGKVLWQANLQSGILGSPVSYRVDGEQYVSIAVGWGGGYGMKNKHTPEILPGHLYTFKIGGEKALPKAPEIVEKQLINPEWESSEGELTRGETLFWQYCGPCHVVNGGGGGVAPDFAYSPMVGNAAFNDVVLKGALLENGMPNFGDRLTEKETHDIQTYIIEQVRMVSK</sequence>
<dbReference type="InterPro" id="IPR001479">
    <property type="entry name" value="Quinoprotein_DH_CS"/>
</dbReference>
<protein>
    <submittedName>
        <fullName evidence="14">Alcohol dehydrogenase</fullName>
    </submittedName>
</protein>
<dbReference type="CDD" id="cd10279">
    <property type="entry name" value="PQQ_ADH_II"/>
    <property type="match status" value="1"/>
</dbReference>
<dbReference type="Gene3D" id="1.10.760.10">
    <property type="entry name" value="Cytochrome c-like domain"/>
    <property type="match status" value="1"/>
</dbReference>